<feature type="transmembrane region" description="Helical" evidence="6">
    <location>
        <begin position="439"/>
        <end position="468"/>
    </location>
</feature>
<feature type="transmembrane region" description="Helical" evidence="6">
    <location>
        <begin position="327"/>
        <end position="349"/>
    </location>
</feature>
<evidence type="ECO:0000256" key="3">
    <source>
        <dbReference type="ARBA" id="ARBA00022692"/>
    </source>
</evidence>
<sequence length="576" mass="61090">MLKKDSLLKGTVILAAAALVARVLGVFQRVPLDYLMKDAGDAYFGVANTVYLTLLVIATGGIPSAISKMVSERYALGRPDEAQQIYKAALLFGIVTGLIMTALLYIFAPYYAVHIVKTPGAETSIRAIAPALLLFPVIAMMRGYFQGRQMMSAGGISQIVEQIMRVVVGVALAFIVFAWGWGDRWTAAAATFGSVFGSIGAFAVMLWFARKLRRQDKTEAQSAAAGAVAAGAAAASGGTAAAAAAAAAQSAGAAAHPAGAKRLRLRNIYREIFRMSIPVVVTGMTVQLIYLFDSSFLIRLTESFYDYRTAVDVLGQFNFKAQSIAGIPPILAIALSQSIIPVISAAYSVRNMSEVQRQSSLVMRIVVFTGVPAALALTVTSYSVTGFLFSGPDGSGVVAALTAGTIFQITMMTSNSILFGLGKPLPPMLNTFVGIGMKILLSVAFAPMFGIYGLVAASTVCFIFITWLNLNHIRRETKLTVLGGRWPAYLIAVLLSAAAGYGVDVGIRALLAGWPDKLAFLLALALAGIVNVLLYIGLLVLLRVVTAEDAKSFPGPLRKVFVRLTRKQRSGQGETG</sequence>
<evidence type="ECO:0000256" key="1">
    <source>
        <dbReference type="ARBA" id="ARBA00004651"/>
    </source>
</evidence>
<keyword evidence="4 6" id="KW-1133">Transmembrane helix</keyword>
<feature type="transmembrane region" description="Helical" evidence="6">
    <location>
        <begin position="166"/>
        <end position="182"/>
    </location>
</feature>
<dbReference type="PANTHER" id="PTHR30250">
    <property type="entry name" value="PST FAMILY PREDICTED COLANIC ACID TRANSPORTER"/>
    <property type="match status" value="1"/>
</dbReference>
<dbReference type="PIRSF" id="PIRSF038958">
    <property type="entry name" value="PG_synth_SpoVB"/>
    <property type="match status" value="1"/>
</dbReference>
<feature type="transmembrane region" description="Helical" evidence="6">
    <location>
        <begin position="361"/>
        <end position="384"/>
    </location>
</feature>
<dbReference type="RefSeq" id="WP_379269552.1">
    <property type="nucleotide sequence ID" value="NZ_JBHUGT010000031.1"/>
</dbReference>
<name>A0ABW5QS08_9BACL</name>
<comment type="subcellular location">
    <subcellularLocation>
        <location evidence="1">Cell membrane</location>
        <topology evidence="1">Multi-pass membrane protein</topology>
    </subcellularLocation>
</comment>
<organism evidence="7 8">
    <name type="scientific">Paenibacillus thailandensis</name>
    <dbReference type="NCBI Taxonomy" id="393250"/>
    <lineage>
        <taxon>Bacteria</taxon>
        <taxon>Bacillati</taxon>
        <taxon>Bacillota</taxon>
        <taxon>Bacilli</taxon>
        <taxon>Bacillales</taxon>
        <taxon>Paenibacillaceae</taxon>
        <taxon>Paenibacillus</taxon>
    </lineage>
</organism>
<dbReference type="Proteomes" id="UP001597493">
    <property type="component" value="Unassembled WGS sequence"/>
</dbReference>
<feature type="transmembrane region" description="Helical" evidence="6">
    <location>
        <begin position="488"/>
        <end position="511"/>
    </location>
</feature>
<comment type="caution">
    <text evidence="7">The sequence shown here is derived from an EMBL/GenBank/DDBJ whole genome shotgun (WGS) entry which is preliminary data.</text>
</comment>
<feature type="transmembrane region" description="Helical" evidence="6">
    <location>
        <begin position="127"/>
        <end position="145"/>
    </location>
</feature>
<keyword evidence="2" id="KW-1003">Cell membrane</keyword>
<feature type="transmembrane region" description="Helical" evidence="6">
    <location>
        <begin position="188"/>
        <end position="209"/>
    </location>
</feature>
<dbReference type="InterPro" id="IPR024923">
    <property type="entry name" value="PG_synth_SpoVB"/>
</dbReference>
<protein>
    <submittedName>
        <fullName evidence="7">Polysaccharide biosynthesis C-terminal domain-containing protein</fullName>
    </submittedName>
</protein>
<feature type="transmembrane region" description="Helical" evidence="6">
    <location>
        <begin position="396"/>
        <end position="418"/>
    </location>
</feature>
<dbReference type="InterPro" id="IPR002797">
    <property type="entry name" value="Polysacc_synth"/>
</dbReference>
<evidence type="ECO:0000256" key="2">
    <source>
        <dbReference type="ARBA" id="ARBA00022475"/>
    </source>
</evidence>
<proteinExistence type="predicted"/>
<reference evidence="8" key="1">
    <citation type="journal article" date="2019" name="Int. J. Syst. Evol. Microbiol.">
        <title>The Global Catalogue of Microorganisms (GCM) 10K type strain sequencing project: providing services to taxonomists for standard genome sequencing and annotation.</title>
        <authorList>
            <consortium name="The Broad Institute Genomics Platform"/>
            <consortium name="The Broad Institute Genome Sequencing Center for Infectious Disease"/>
            <person name="Wu L."/>
            <person name="Ma J."/>
        </authorList>
    </citation>
    <scope>NUCLEOTIDE SEQUENCE [LARGE SCALE GENOMIC DNA]</scope>
    <source>
        <strain evidence="8">TISTR 1827</strain>
    </source>
</reference>
<evidence type="ECO:0000256" key="6">
    <source>
        <dbReference type="SAM" id="Phobius"/>
    </source>
</evidence>
<evidence type="ECO:0000256" key="4">
    <source>
        <dbReference type="ARBA" id="ARBA00022989"/>
    </source>
</evidence>
<keyword evidence="5 6" id="KW-0472">Membrane</keyword>
<feature type="transmembrane region" description="Helical" evidence="6">
    <location>
        <begin position="272"/>
        <end position="292"/>
    </location>
</feature>
<evidence type="ECO:0000313" key="7">
    <source>
        <dbReference type="EMBL" id="MFD2659206.1"/>
    </source>
</evidence>
<dbReference type="EMBL" id="JBHUMY010000001">
    <property type="protein sequence ID" value="MFD2659206.1"/>
    <property type="molecule type" value="Genomic_DNA"/>
</dbReference>
<evidence type="ECO:0000313" key="8">
    <source>
        <dbReference type="Proteomes" id="UP001597493"/>
    </source>
</evidence>
<gene>
    <name evidence="7" type="ORF">ACFSW5_02875</name>
</gene>
<feature type="transmembrane region" description="Helical" evidence="6">
    <location>
        <begin position="518"/>
        <end position="542"/>
    </location>
</feature>
<dbReference type="InterPro" id="IPR050833">
    <property type="entry name" value="Poly_Biosynth_Transport"/>
</dbReference>
<feature type="transmembrane region" description="Helical" evidence="6">
    <location>
        <begin position="49"/>
        <end position="67"/>
    </location>
</feature>
<dbReference type="CDD" id="cd13124">
    <property type="entry name" value="MATE_SpoVB_like"/>
    <property type="match status" value="1"/>
</dbReference>
<accession>A0ABW5QS08</accession>
<keyword evidence="3 6" id="KW-0812">Transmembrane</keyword>
<keyword evidence="8" id="KW-1185">Reference proteome</keyword>
<dbReference type="Pfam" id="PF01943">
    <property type="entry name" value="Polysacc_synt"/>
    <property type="match status" value="1"/>
</dbReference>
<dbReference type="PANTHER" id="PTHR30250:SF21">
    <property type="entry name" value="LIPID II FLIPPASE MURJ"/>
    <property type="match status" value="1"/>
</dbReference>
<evidence type="ECO:0000256" key="5">
    <source>
        <dbReference type="ARBA" id="ARBA00023136"/>
    </source>
</evidence>
<feature type="transmembrane region" description="Helical" evidence="6">
    <location>
        <begin position="88"/>
        <end position="107"/>
    </location>
</feature>